<comment type="caution">
    <text evidence="1">The sequence shown here is derived from an EMBL/GenBank/DDBJ whole genome shotgun (WGS) entry which is preliminary data.</text>
</comment>
<reference evidence="1" key="1">
    <citation type="submission" date="2021-06" db="EMBL/GenBank/DDBJ databases">
        <authorList>
            <person name="Kallberg Y."/>
            <person name="Tangrot J."/>
            <person name="Rosling A."/>
        </authorList>
    </citation>
    <scope>NUCLEOTIDE SEQUENCE</scope>
    <source>
        <strain evidence="1">CL551</strain>
    </source>
</reference>
<sequence length="65" mass="7581">MSNINDWIMQEKNFDHNYEIEEDSDNISTIASTSQVSKESIDDNKKSLIWDFMHEEIDTNGNTIV</sequence>
<evidence type="ECO:0000313" key="2">
    <source>
        <dbReference type="Proteomes" id="UP000789342"/>
    </source>
</evidence>
<proteinExistence type="predicted"/>
<feature type="non-terminal residue" evidence="1">
    <location>
        <position position="65"/>
    </location>
</feature>
<gene>
    <name evidence="1" type="ORF">AMORRO_LOCUS1642</name>
</gene>
<dbReference type="AlphaFoldDB" id="A0A9N8VXG2"/>
<accession>A0A9N8VXG2</accession>
<organism evidence="1 2">
    <name type="scientific">Acaulospora morrowiae</name>
    <dbReference type="NCBI Taxonomy" id="94023"/>
    <lineage>
        <taxon>Eukaryota</taxon>
        <taxon>Fungi</taxon>
        <taxon>Fungi incertae sedis</taxon>
        <taxon>Mucoromycota</taxon>
        <taxon>Glomeromycotina</taxon>
        <taxon>Glomeromycetes</taxon>
        <taxon>Diversisporales</taxon>
        <taxon>Acaulosporaceae</taxon>
        <taxon>Acaulospora</taxon>
    </lineage>
</organism>
<dbReference type="Proteomes" id="UP000789342">
    <property type="component" value="Unassembled WGS sequence"/>
</dbReference>
<evidence type="ECO:0000313" key="1">
    <source>
        <dbReference type="EMBL" id="CAG8466271.1"/>
    </source>
</evidence>
<name>A0A9N8VXG2_9GLOM</name>
<protein>
    <submittedName>
        <fullName evidence="1">18367_t:CDS:1</fullName>
    </submittedName>
</protein>
<keyword evidence="2" id="KW-1185">Reference proteome</keyword>
<dbReference type="EMBL" id="CAJVPV010000625">
    <property type="protein sequence ID" value="CAG8466271.1"/>
    <property type="molecule type" value="Genomic_DNA"/>
</dbReference>